<evidence type="ECO:0000256" key="10">
    <source>
        <dbReference type="ARBA" id="ARBA00044770"/>
    </source>
</evidence>
<evidence type="ECO:0000256" key="2">
    <source>
        <dbReference type="ARBA" id="ARBA00007090"/>
    </source>
</evidence>
<gene>
    <name evidence="16" type="ORF">BMI91_17630</name>
</gene>
<keyword evidence="7 16" id="KW-0808">Transferase</keyword>
<evidence type="ECO:0000256" key="7">
    <source>
        <dbReference type="ARBA" id="ARBA00022679"/>
    </source>
</evidence>
<dbReference type="Proteomes" id="UP000190787">
    <property type="component" value="Unassembled WGS sequence"/>
</dbReference>
<dbReference type="InterPro" id="IPR023346">
    <property type="entry name" value="Lysozyme-like_dom_sf"/>
</dbReference>
<dbReference type="Gene3D" id="3.40.710.10">
    <property type="entry name" value="DD-peptidase/beta-lactamase superfamily"/>
    <property type="match status" value="1"/>
</dbReference>
<evidence type="ECO:0000256" key="3">
    <source>
        <dbReference type="ARBA" id="ARBA00007739"/>
    </source>
</evidence>
<comment type="pathway">
    <text evidence="1">Cell wall biogenesis; peptidoglycan biosynthesis.</text>
</comment>
<sequence>MTQKGGGRGRLVADKRYSSSKQPPKASKPTKPRKNARRGGGNGGGGGGGRGKPPRRNGPITGLIIGLARLIWRVIWGVGWRLAMIVALVVGAATLYFYSTLPDYTKLLDGRTRGSVTMLDDQGKVFAWRGETFGGQIDAKNVSPYLRDAVVATEDRRFYHHFGISPRGIASAMAINMREGRGPFDGNGGSTITQQTAKLLCLGVKFDPKKWKNEAAYENDCRSGGLRRKIKEVPYAFALELKYSKDEILSIYLNRAYLGAGARGFEAASERYFGISAANVDPQQAAMLAGLLKAPSYYAPTSSLERSQERAATVLNLMHGQGYLTDRQYLDAKNNPATLSQAAQKRAGGYFADWVMDTIPDFLSRDTTEDVVINTTLDQRIQSAAEDAMKSVYDNKVSKGSKAESAIVVMSADGAVRGMVGGRATKVSGAFNHATMAQRQTGSTFKPFVYATALDLGYTPDSMVDDAPVTVKMPGSPDWSPRNYERSYMGPITLTTALEHSVNVATVRVSEAVGRENVIKVAEGFGFAQDLPNLPSVALGVGESDLLDMTGAYAGILNGGSSVQPYGLTSLTLKGDDQPLFGKPGGIGERVISKKAAQELTYMMRQVVLHGTGRRANIDGYEIAGKTGTTQSARDAWFVGFTSDYVVGVWMGNDDNTPLKGTTGGGLPAEIFHETMKRVLNGEDPKPLPMAHPGDWQVPAQQSQGQSQSAGQAPAQPQRQRRDPSQSILNELLNIFGSN</sequence>
<evidence type="ECO:0000313" key="16">
    <source>
        <dbReference type="EMBL" id="OOY23254.1"/>
    </source>
</evidence>
<organism evidence="16 17">
    <name type="scientific">Thioclava sediminum</name>
    <dbReference type="NCBI Taxonomy" id="1915319"/>
    <lineage>
        <taxon>Bacteria</taxon>
        <taxon>Pseudomonadati</taxon>
        <taxon>Pseudomonadota</taxon>
        <taxon>Alphaproteobacteria</taxon>
        <taxon>Rhodobacterales</taxon>
        <taxon>Paracoccaceae</taxon>
        <taxon>Thioclava</taxon>
    </lineage>
</organism>
<evidence type="ECO:0000256" key="12">
    <source>
        <dbReference type="SAM" id="MobiDB-lite"/>
    </source>
</evidence>
<evidence type="ECO:0000256" key="9">
    <source>
        <dbReference type="ARBA" id="ARBA00023268"/>
    </source>
</evidence>
<evidence type="ECO:0000256" key="6">
    <source>
        <dbReference type="ARBA" id="ARBA00022676"/>
    </source>
</evidence>
<feature type="domain" description="Glycosyl transferase family 51" evidence="15">
    <location>
        <begin position="137"/>
        <end position="318"/>
    </location>
</feature>
<keyword evidence="4" id="KW-0121">Carboxypeptidase</keyword>
<dbReference type="RefSeq" id="WP_078606061.1">
    <property type="nucleotide sequence ID" value="NZ_MPZV01000004.1"/>
</dbReference>
<keyword evidence="9" id="KW-0511">Multifunctional enzyme</keyword>
<dbReference type="PANTHER" id="PTHR32282:SF33">
    <property type="entry name" value="PEPTIDOGLYCAN GLYCOSYLTRANSFERASE"/>
    <property type="match status" value="1"/>
</dbReference>
<keyword evidence="17" id="KW-1185">Reference proteome</keyword>
<keyword evidence="8" id="KW-0378">Hydrolase</keyword>
<dbReference type="EMBL" id="MPZV01000004">
    <property type="protein sequence ID" value="OOY23254.1"/>
    <property type="molecule type" value="Genomic_DNA"/>
</dbReference>
<dbReference type="PANTHER" id="PTHR32282">
    <property type="entry name" value="BINDING PROTEIN TRANSPEPTIDASE, PUTATIVE-RELATED"/>
    <property type="match status" value="1"/>
</dbReference>
<feature type="region of interest" description="Disordered" evidence="12">
    <location>
        <begin position="1"/>
        <end position="57"/>
    </location>
</feature>
<feature type="region of interest" description="Disordered" evidence="12">
    <location>
        <begin position="681"/>
        <end position="727"/>
    </location>
</feature>
<reference evidence="16 17" key="1">
    <citation type="submission" date="2016-11" db="EMBL/GenBank/DDBJ databases">
        <title>A multilocus sequence analysis scheme for characterization of bacteria in the genus Thioclava.</title>
        <authorList>
            <person name="Liu Y."/>
            <person name="Shao Z."/>
        </authorList>
    </citation>
    <scope>NUCLEOTIDE SEQUENCE [LARGE SCALE GENOMIC DNA]</scope>
    <source>
        <strain evidence="16 17">TAW-CT134</strain>
    </source>
</reference>
<evidence type="ECO:0000256" key="13">
    <source>
        <dbReference type="SAM" id="Phobius"/>
    </source>
</evidence>
<dbReference type="InterPro" id="IPR036950">
    <property type="entry name" value="PBP_transglycosylase"/>
</dbReference>
<evidence type="ECO:0000313" key="17">
    <source>
        <dbReference type="Proteomes" id="UP000190787"/>
    </source>
</evidence>
<comment type="similarity">
    <text evidence="2">In the C-terminal section; belongs to the transpeptidase family.</text>
</comment>
<proteinExistence type="inferred from homology"/>
<evidence type="ECO:0000259" key="15">
    <source>
        <dbReference type="Pfam" id="PF00912"/>
    </source>
</evidence>
<dbReference type="InterPro" id="IPR001264">
    <property type="entry name" value="Glyco_trans_51"/>
</dbReference>
<dbReference type="Pfam" id="PF00905">
    <property type="entry name" value="Transpeptidase"/>
    <property type="match status" value="1"/>
</dbReference>
<feature type="compositionally biased region" description="Low complexity" evidence="12">
    <location>
        <begin position="699"/>
        <end position="718"/>
    </location>
</feature>
<evidence type="ECO:0000256" key="4">
    <source>
        <dbReference type="ARBA" id="ARBA00022645"/>
    </source>
</evidence>
<keyword evidence="13" id="KW-1133">Transmembrane helix</keyword>
<feature type="transmembrane region" description="Helical" evidence="13">
    <location>
        <begin position="78"/>
        <end position="98"/>
    </location>
</feature>
<evidence type="ECO:0000256" key="8">
    <source>
        <dbReference type="ARBA" id="ARBA00022801"/>
    </source>
</evidence>
<keyword evidence="13" id="KW-0812">Transmembrane</keyword>
<dbReference type="InterPro" id="IPR001460">
    <property type="entry name" value="PCN-bd_Tpept"/>
</dbReference>
<comment type="caution">
    <text evidence="16">The sequence shown here is derived from an EMBL/GenBank/DDBJ whole genome shotgun (WGS) entry which is preliminary data.</text>
</comment>
<dbReference type="NCBIfam" id="TIGR02074">
    <property type="entry name" value="PBP_1a_fam"/>
    <property type="match status" value="1"/>
</dbReference>
<evidence type="ECO:0000256" key="1">
    <source>
        <dbReference type="ARBA" id="ARBA00004752"/>
    </source>
</evidence>
<protein>
    <recommendedName>
        <fullName evidence="10">peptidoglycan glycosyltransferase</fullName>
        <ecNumber evidence="10">2.4.99.28</ecNumber>
    </recommendedName>
</protein>
<evidence type="ECO:0000256" key="11">
    <source>
        <dbReference type="ARBA" id="ARBA00049902"/>
    </source>
</evidence>
<dbReference type="EC" id="2.4.99.28" evidence="10"/>
<dbReference type="Gene3D" id="1.10.3810.10">
    <property type="entry name" value="Biosynthetic peptidoglycan transglycosylase-like"/>
    <property type="match status" value="1"/>
</dbReference>
<dbReference type="SUPFAM" id="SSF56601">
    <property type="entry name" value="beta-lactamase/transpeptidase-like"/>
    <property type="match status" value="1"/>
</dbReference>
<comment type="similarity">
    <text evidence="3">In the N-terminal section; belongs to the glycosyltransferase 51 family.</text>
</comment>
<evidence type="ECO:0000259" key="14">
    <source>
        <dbReference type="Pfam" id="PF00905"/>
    </source>
</evidence>
<keyword evidence="6" id="KW-0328">Glycosyltransferase</keyword>
<comment type="catalytic activity">
    <reaction evidence="11">
        <text>[GlcNAc-(1-&gt;4)-Mur2Ac(oyl-L-Ala-gamma-D-Glu-L-Lys-D-Ala-D-Ala)](n)-di-trans,octa-cis-undecaprenyl diphosphate + beta-D-GlcNAc-(1-&gt;4)-Mur2Ac(oyl-L-Ala-gamma-D-Glu-L-Lys-D-Ala-D-Ala)-di-trans,octa-cis-undecaprenyl diphosphate = [GlcNAc-(1-&gt;4)-Mur2Ac(oyl-L-Ala-gamma-D-Glu-L-Lys-D-Ala-D-Ala)](n+1)-di-trans,octa-cis-undecaprenyl diphosphate + di-trans,octa-cis-undecaprenyl diphosphate + H(+)</text>
        <dbReference type="Rhea" id="RHEA:23708"/>
        <dbReference type="Rhea" id="RHEA-COMP:9602"/>
        <dbReference type="Rhea" id="RHEA-COMP:9603"/>
        <dbReference type="ChEBI" id="CHEBI:15378"/>
        <dbReference type="ChEBI" id="CHEBI:58405"/>
        <dbReference type="ChEBI" id="CHEBI:60033"/>
        <dbReference type="ChEBI" id="CHEBI:78435"/>
        <dbReference type="EC" id="2.4.99.28"/>
    </reaction>
</comment>
<accession>A0ABX3MYM4</accession>
<feature type="compositionally biased region" description="Basic residues" evidence="12">
    <location>
        <begin position="28"/>
        <end position="37"/>
    </location>
</feature>
<dbReference type="SUPFAM" id="SSF53955">
    <property type="entry name" value="Lysozyme-like"/>
    <property type="match status" value="1"/>
</dbReference>
<name>A0ABX3MYM4_9RHOB</name>
<feature type="compositionally biased region" description="Gly residues" evidence="12">
    <location>
        <begin position="38"/>
        <end position="51"/>
    </location>
</feature>
<dbReference type="GO" id="GO:0016740">
    <property type="term" value="F:transferase activity"/>
    <property type="evidence" value="ECO:0007669"/>
    <property type="project" value="UniProtKB-KW"/>
</dbReference>
<feature type="domain" description="Penicillin-binding protein transpeptidase" evidence="14">
    <location>
        <begin position="406"/>
        <end position="677"/>
    </location>
</feature>
<dbReference type="InterPro" id="IPR012338">
    <property type="entry name" value="Beta-lactam/transpept-like"/>
</dbReference>
<evidence type="ECO:0000256" key="5">
    <source>
        <dbReference type="ARBA" id="ARBA00022670"/>
    </source>
</evidence>
<keyword evidence="13" id="KW-0472">Membrane</keyword>
<dbReference type="InterPro" id="IPR050396">
    <property type="entry name" value="Glycosyltr_51/Transpeptidase"/>
</dbReference>
<dbReference type="Pfam" id="PF00912">
    <property type="entry name" value="Transgly"/>
    <property type="match status" value="1"/>
</dbReference>
<keyword evidence="5" id="KW-0645">Protease</keyword>